<gene>
    <name evidence="1" type="ORF">BHU61_11915</name>
</gene>
<protein>
    <submittedName>
        <fullName evidence="1">Uncharacterized protein</fullName>
    </submittedName>
</protein>
<evidence type="ECO:0000313" key="1">
    <source>
        <dbReference type="EMBL" id="RAK43873.1"/>
    </source>
</evidence>
<name>A0A327ZNA5_9STAP</name>
<dbReference type="AlphaFoldDB" id="A0A327ZNA5"/>
<dbReference type="Proteomes" id="UP000249808">
    <property type="component" value="Unassembled WGS sequence"/>
</dbReference>
<accession>A0A327ZNA5</accession>
<dbReference type="EMBL" id="PZJH01000008">
    <property type="protein sequence ID" value="RAK43873.1"/>
    <property type="molecule type" value="Genomic_DNA"/>
</dbReference>
<organism evidence="1 2">
    <name type="scientific">Macrococcus epidermidis</name>
    <dbReference type="NCBI Taxonomy" id="1902580"/>
    <lineage>
        <taxon>Bacteria</taxon>
        <taxon>Bacillati</taxon>
        <taxon>Bacillota</taxon>
        <taxon>Bacilli</taxon>
        <taxon>Bacillales</taxon>
        <taxon>Staphylococcaceae</taxon>
        <taxon>Macrococcus</taxon>
    </lineage>
</organism>
<sequence>MNALNNYEIFDRFNHRWTCSIYQNDMYHEAPSFMRLRCRKLNYDRIMETNNDELTLLRLLRYITLYLDELQYISHNVYRLSDVSPIPKDQLL</sequence>
<dbReference type="RefSeq" id="WP_099577131.1">
    <property type="nucleotide sequence ID" value="NZ_CP073819.1"/>
</dbReference>
<reference evidence="1 2" key="1">
    <citation type="journal article" date="2018" name="Front. Microbiol.">
        <title>Description and Comparative Genomics of Macrococcus caseolyticus subsp. hominis subsp. nov., Macrococcus goetzii sp. nov., Macrococcus epidermidis sp. nov., and Macrococcus bohemicus sp. nov., Novel Macrococci From Human Clinical Material With Virulence Potential and Suspected Uptake of Foreign DNA by Natural Transformation.</title>
        <authorList>
            <person name="Maslanova I."/>
            <person name="Wertheimer Z."/>
            <person name="Sedlacek I."/>
            <person name="Svec P."/>
            <person name="Indrakova A."/>
            <person name="Kovarovic V."/>
            <person name="Schumann P."/>
            <person name="Sproer C."/>
            <person name="Kralova S."/>
            <person name="Sedo O."/>
            <person name="Kristofova L."/>
            <person name="Vrbovska V."/>
            <person name="Fuzik T."/>
            <person name="Petras P."/>
            <person name="Zdrahal Z."/>
            <person name="Ruzickova V."/>
            <person name="Doskar J."/>
            <person name="Pantucek R."/>
        </authorList>
    </citation>
    <scope>NUCLEOTIDE SEQUENCE [LARGE SCALE GENOMIC DNA]</scope>
    <source>
        <strain evidence="1 2">01/688</strain>
    </source>
</reference>
<comment type="caution">
    <text evidence="1">The sequence shown here is derived from an EMBL/GenBank/DDBJ whole genome shotgun (WGS) entry which is preliminary data.</text>
</comment>
<keyword evidence="2" id="KW-1185">Reference proteome</keyword>
<evidence type="ECO:0000313" key="2">
    <source>
        <dbReference type="Proteomes" id="UP000249808"/>
    </source>
</evidence>
<proteinExistence type="predicted"/>